<protein>
    <submittedName>
        <fullName evidence="2">Uncharacterized protein</fullName>
    </submittedName>
</protein>
<feature type="region of interest" description="Disordered" evidence="1">
    <location>
        <begin position="1"/>
        <end position="28"/>
    </location>
</feature>
<keyword evidence="3" id="KW-1185">Reference proteome</keyword>
<organism evidence="2 3">
    <name type="scientific">Botrytis elliptica</name>
    <dbReference type="NCBI Taxonomy" id="278938"/>
    <lineage>
        <taxon>Eukaryota</taxon>
        <taxon>Fungi</taxon>
        <taxon>Dikarya</taxon>
        <taxon>Ascomycota</taxon>
        <taxon>Pezizomycotina</taxon>
        <taxon>Leotiomycetes</taxon>
        <taxon>Helotiales</taxon>
        <taxon>Sclerotiniaceae</taxon>
        <taxon>Botrytis</taxon>
    </lineage>
</organism>
<evidence type="ECO:0000313" key="3">
    <source>
        <dbReference type="Proteomes" id="UP000297229"/>
    </source>
</evidence>
<proteinExistence type="predicted"/>
<reference evidence="2 3" key="1">
    <citation type="submission" date="2017-12" db="EMBL/GenBank/DDBJ databases">
        <title>Comparative genomics of Botrytis spp.</title>
        <authorList>
            <person name="Valero-Jimenez C.A."/>
            <person name="Tapia P."/>
            <person name="Veloso J."/>
            <person name="Silva-Moreno E."/>
            <person name="Staats M."/>
            <person name="Valdes J.H."/>
            <person name="Van Kan J.A.L."/>
        </authorList>
    </citation>
    <scope>NUCLEOTIDE SEQUENCE [LARGE SCALE GENOMIC DNA]</scope>
    <source>
        <strain evidence="2 3">Be9601</strain>
    </source>
</reference>
<dbReference type="AlphaFoldDB" id="A0A4Z1JS33"/>
<dbReference type="EMBL" id="PQXM01000537">
    <property type="protein sequence ID" value="TGO71717.1"/>
    <property type="molecule type" value="Genomic_DNA"/>
</dbReference>
<gene>
    <name evidence="2" type="ORF">BELL_0539g00100</name>
</gene>
<feature type="compositionally biased region" description="Basic and acidic residues" evidence="1">
    <location>
        <begin position="10"/>
        <end position="23"/>
    </location>
</feature>
<sequence length="94" mass="10892">MSEILSIETEITKRPQTPEDRSIYTESKNPSDSMALFNVEDSAWLSIPRKGDFEFKIFARKQEKGKFVYQVKDPKTGALYKEGEWVKQERLSSA</sequence>
<comment type="caution">
    <text evidence="2">The sequence shown here is derived from an EMBL/GenBank/DDBJ whole genome shotgun (WGS) entry which is preliminary data.</text>
</comment>
<name>A0A4Z1JS33_9HELO</name>
<evidence type="ECO:0000313" key="2">
    <source>
        <dbReference type="EMBL" id="TGO71717.1"/>
    </source>
</evidence>
<evidence type="ECO:0000256" key="1">
    <source>
        <dbReference type="SAM" id="MobiDB-lite"/>
    </source>
</evidence>
<accession>A0A4Z1JS33</accession>
<dbReference type="Proteomes" id="UP000297229">
    <property type="component" value="Unassembled WGS sequence"/>
</dbReference>